<feature type="domain" description="HTH luxR-type" evidence="1">
    <location>
        <begin position="258"/>
        <end position="315"/>
    </location>
</feature>
<dbReference type="Proteomes" id="UP000638570">
    <property type="component" value="Unassembled WGS sequence"/>
</dbReference>
<dbReference type="Gene3D" id="1.10.10.10">
    <property type="entry name" value="Winged helix-like DNA-binding domain superfamily/Winged helix DNA-binding domain"/>
    <property type="match status" value="1"/>
</dbReference>
<dbReference type="SMART" id="SM00421">
    <property type="entry name" value="HTH_LUXR"/>
    <property type="match status" value="1"/>
</dbReference>
<dbReference type="RefSeq" id="WP_202088693.1">
    <property type="nucleotide sequence ID" value="NZ_JAERTZ010000034.1"/>
</dbReference>
<dbReference type="EMBL" id="JAERTZ010000034">
    <property type="protein sequence ID" value="MBL1379410.1"/>
    <property type="molecule type" value="Genomic_DNA"/>
</dbReference>
<evidence type="ECO:0000259" key="1">
    <source>
        <dbReference type="SMART" id="SM00421"/>
    </source>
</evidence>
<evidence type="ECO:0000313" key="3">
    <source>
        <dbReference type="Proteomes" id="UP000638570"/>
    </source>
</evidence>
<name>A0ABS1QWZ5_9GAMM</name>
<gene>
    <name evidence="2" type="ORF">JKV55_19085</name>
</gene>
<reference evidence="3" key="1">
    <citation type="submission" date="2021-01" db="EMBL/GenBank/DDBJ databases">
        <title>Genome public.</title>
        <authorList>
            <person name="Liu C."/>
            <person name="Sun Q."/>
        </authorList>
    </citation>
    <scope>NUCLEOTIDE SEQUENCE [LARGE SCALE GENOMIC DNA]</scope>
    <source>
        <strain evidence="3">CGMCC 1.18722</strain>
    </source>
</reference>
<dbReference type="InterPro" id="IPR016032">
    <property type="entry name" value="Sig_transdc_resp-reg_C-effctor"/>
</dbReference>
<evidence type="ECO:0000313" key="2">
    <source>
        <dbReference type="EMBL" id="MBL1379410.1"/>
    </source>
</evidence>
<accession>A0ABS1QWZ5</accession>
<proteinExistence type="predicted"/>
<organism evidence="2 3">
    <name type="scientific">Zobellella iuensis</name>
    <dbReference type="NCBI Taxonomy" id="2803811"/>
    <lineage>
        <taxon>Bacteria</taxon>
        <taxon>Pseudomonadati</taxon>
        <taxon>Pseudomonadota</taxon>
        <taxon>Gammaproteobacteria</taxon>
        <taxon>Aeromonadales</taxon>
        <taxon>Aeromonadaceae</taxon>
        <taxon>Zobellella</taxon>
    </lineage>
</organism>
<sequence length="319" mass="36413">MKHADMLLPLFTRLYHCHTGNEAYGPIFDELCRVLDIEGITLVLAPPELGRQQPQQYRCFDGGTGYRPLSTLHPLLHRCQTRLTSRHWFRSLYMPGSHCRGALVVTLKGDYEPLASPLRWLALQLQLWQLHFWQLSRLRAHSRCLEQWANLSDRPQLMVDEGGQLLFANQSALALLRQGATLMRDEAGQLLMQGDKGEVIRFGAVIHGLDDGCQQVMKMPCAFQVAHLIRLPESRYWLVMIKDPGLPPRLDIESLACLFSLSRAEKAHLRLLAWGCDSRQIAEQRHVSLETVKTTQQSIYHKTGCHRHGELLLLLQAMS</sequence>
<dbReference type="InterPro" id="IPR000792">
    <property type="entry name" value="Tscrpt_reg_LuxR_C"/>
</dbReference>
<dbReference type="SUPFAM" id="SSF46894">
    <property type="entry name" value="C-terminal effector domain of the bipartite response regulators"/>
    <property type="match status" value="1"/>
</dbReference>
<dbReference type="Pfam" id="PF00196">
    <property type="entry name" value="GerE"/>
    <property type="match status" value="1"/>
</dbReference>
<protein>
    <recommendedName>
        <fullName evidence="1">HTH luxR-type domain-containing protein</fullName>
    </recommendedName>
</protein>
<comment type="caution">
    <text evidence="2">The sequence shown here is derived from an EMBL/GenBank/DDBJ whole genome shotgun (WGS) entry which is preliminary data.</text>
</comment>
<keyword evidence="3" id="KW-1185">Reference proteome</keyword>
<dbReference type="InterPro" id="IPR036388">
    <property type="entry name" value="WH-like_DNA-bd_sf"/>
</dbReference>